<dbReference type="EMBL" id="CP000553">
    <property type="protein sequence ID" value="ABM75811.1"/>
    <property type="molecule type" value="Genomic_DNA"/>
</dbReference>
<gene>
    <name evidence="2" type="ordered locus">NATL1_12531</name>
</gene>
<evidence type="ECO:0000313" key="3">
    <source>
        <dbReference type="Proteomes" id="UP000002592"/>
    </source>
</evidence>
<evidence type="ECO:0000256" key="1">
    <source>
        <dbReference type="SAM" id="Phobius"/>
    </source>
</evidence>
<dbReference type="KEGG" id="pme:NATL1_12531"/>
<evidence type="ECO:0000313" key="2">
    <source>
        <dbReference type="EMBL" id="ABM75811.1"/>
    </source>
</evidence>
<dbReference type="eggNOG" id="ENOG503227P">
    <property type="taxonomic scope" value="Bacteria"/>
</dbReference>
<dbReference type="Proteomes" id="UP000002592">
    <property type="component" value="Chromosome"/>
</dbReference>
<name>A2C2V1_PROM1</name>
<organism evidence="2 3">
    <name type="scientific">Prochlorococcus marinus (strain NATL1A)</name>
    <dbReference type="NCBI Taxonomy" id="167555"/>
    <lineage>
        <taxon>Bacteria</taxon>
        <taxon>Bacillati</taxon>
        <taxon>Cyanobacteriota</taxon>
        <taxon>Cyanophyceae</taxon>
        <taxon>Synechococcales</taxon>
        <taxon>Prochlorococcaceae</taxon>
        <taxon>Prochlorococcus</taxon>
    </lineage>
</organism>
<feature type="transmembrane region" description="Helical" evidence="1">
    <location>
        <begin position="12"/>
        <end position="34"/>
    </location>
</feature>
<sequence>MLLAAFEPGKEMAIANFSLAIFCLFTVALPLILVTRGDKTEANRHFLAATVNPWAQVVKEAEVAQVVLSEVTSSVKLEPNLELVSERNIGEIPESGEVISLEIKGSDELDESSPELLATDDELLAA</sequence>
<dbReference type="HOGENOM" id="CLU_2106812_0_0_3"/>
<accession>A2C2V1</accession>
<proteinExistence type="predicted"/>
<keyword evidence="1" id="KW-1133">Transmembrane helix</keyword>
<reference evidence="3" key="1">
    <citation type="journal article" date="2007" name="PLoS Genet.">
        <title>Patterns and implications of gene gain and loss in the evolution of Prochlorococcus.</title>
        <authorList>
            <person name="Kettler G.C."/>
            <person name="Martiny A.C."/>
            <person name="Huang K."/>
            <person name="Zucker J."/>
            <person name="Coleman M.L."/>
            <person name="Rodrigue S."/>
            <person name="Chen F."/>
            <person name="Lapidus A."/>
            <person name="Ferriera S."/>
            <person name="Johnson J."/>
            <person name="Steglich C."/>
            <person name="Church G.M."/>
            <person name="Richardson P."/>
            <person name="Chisholm S.W."/>
        </authorList>
    </citation>
    <scope>NUCLEOTIDE SEQUENCE [LARGE SCALE GENOMIC DNA]</scope>
    <source>
        <strain evidence="3">NATL1A</strain>
    </source>
</reference>
<keyword evidence="1" id="KW-0472">Membrane</keyword>
<keyword evidence="1" id="KW-0812">Transmembrane</keyword>
<protein>
    <submittedName>
        <fullName evidence="2">Uncharacterized protein</fullName>
    </submittedName>
</protein>
<dbReference type="RefSeq" id="WP_011823879.1">
    <property type="nucleotide sequence ID" value="NC_008819.1"/>
</dbReference>
<dbReference type="AlphaFoldDB" id="A2C2V1"/>